<name>M5INN4_9BACT</name>
<proteinExistence type="predicted"/>
<dbReference type="AlphaFoldDB" id="M5INN4"/>
<evidence type="ECO:0000313" key="2">
    <source>
        <dbReference type="Proteomes" id="UP000011939"/>
    </source>
</evidence>
<reference evidence="1 2" key="1">
    <citation type="journal article" date="2013" name="Genome Announc.">
        <title>Genome Sequence of Campylobacter showae UNSWCD, Isolated from a Patient with Crohn's Disease.</title>
        <authorList>
            <person name="Tay A.P."/>
            <person name="Kaakoush N.O."/>
            <person name="Deshpande N.P."/>
            <person name="Chen Z."/>
            <person name="Mitchell H."/>
            <person name="Wilkins M.R."/>
        </authorList>
    </citation>
    <scope>NUCLEOTIDE SEQUENCE [LARGE SCALE GENOMIC DNA]</scope>
    <source>
        <strain evidence="1 2">CSUNSWCD</strain>
    </source>
</reference>
<evidence type="ECO:0000313" key="1">
    <source>
        <dbReference type="EMBL" id="EKU10111.1"/>
    </source>
</evidence>
<dbReference type="EMBL" id="AMZQ01000021">
    <property type="protein sequence ID" value="EKU10111.1"/>
    <property type="molecule type" value="Genomic_DNA"/>
</dbReference>
<gene>
    <name evidence="1" type="ORF">CSUNSWCD_1475</name>
</gene>
<organism evidence="1 2">
    <name type="scientific">Campylobacter showae CSUNSWCD</name>
    <dbReference type="NCBI Taxonomy" id="1244083"/>
    <lineage>
        <taxon>Bacteria</taxon>
        <taxon>Pseudomonadati</taxon>
        <taxon>Campylobacterota</taxon>
        <taxon>Epsilonproteobacteria</taxon>
        <taxon>Campylobacterales</taxon>
        <taxon>Campylobacteraceae</taxon>
        <taxon>Campylobacter</taxon>
    </lineage>
</organism>
<dbReference type="Proteomes" id="UP000011939">
    <property type="component" value="Unassembled WGS sequence"/>
</dbReference>
<protein>
    <submittedName>
        <fullName evidence="1">Uncharacterized protein</fullName>
    </submittedName>
</protein>
<accession>M5INN4</accession>
<dbReference type="PATRIC" id="fig|1244083.3.peg.2456"/>
<comment type="caution">
    <text evidence="1">The sequence shown here is derived from an EMBL/GenBank/DDBJ whole genome shotgun (WGS) entry which is preliminary data.</text>
</comment>
<sequence length="38" mass="4316">MKLLALLIWIILSFLAICLFASAAFAWLTVEKFKGDEE</sequence>
<dbReference type="STRING" id="1244083.CSUNSWCD_1475"/>